<sequence length="204" mass="22960">MRDRLRAGVAIYNDGYYHAAHDAWEDYWLDLESGTDDERLLHGLIQFTAAVYHARDRNWAGAVGLANSGRDYLDGLPADYRDLGLDPIRLALGTIATDPEVAERRPPIPIEHEGTVPTLADLGVEPTAIAAIVLAEELGFDEDPIERARTYAERDLTAGGDDSRFITLLFDFVREDEHRGLVYQRLTGHVDRRRSREKDVEGLF</sequence>
<protein>
    <submittedName>
        <fullName evidence="1">DUF309 domain-containing protein</fullName>
    </submittedName>
</protein>
<dbReference type="PANTHER" id="PTHR34796:SF1">
    <property type="entry name" value="EXPRESSED PROTEIN"/>
    <property type="match status" value="1"/>
</dbReference>
<dbReference type="EMBL" id="JBHSFA010000002">
    <property type="protein sequence ID" value="MFC4541213.1"/>
    <property type="molecule type" value="Genomic_DNA"/>
</dbReference>
<dbReference type="InterPro" id="IPR005500">
    <property type="entry name" value="DUF309"/>
</dbReference>
<dbReference type="AlphaFoldDB" id="A0ABD5PL63"/>
<dbReference type="Pfam" id="PF03745">
    <property type="entry name" value="DUF309"/>
    <property type="match status" value="1"/>
</dbReference>
<organism evidence="1 2">
    <name type="scientific">Halosolutus amylolyticus</name>
    <dbReference type="NCBI Taxonomy" id="2932267"/>
    <lineage>
        <taxon>Archaea</taxon>
        <taxon>Methanobacteriati</taxon>
        <taxon>Methanobacteriota</taxon>
        <taxon>Stenosarchaea group</taxon>
        <taxon>Halobacteria</taxon>
        <taxon>Halobacteriales</taxon>
        <taxon>Natrialbaceae</taxon>
        <taxon>Halosolutus</taxon>
    </lineage>
</organism>
<dbReference type="InterPro" id="IPR023203">
    <property type="entry name" value="TTHA0068_sf"/>
</dbReference>
<reference evidence="1 2" key="1">
    <citation type="journal article" date="2019" name="Int. J. Syst. Evol. Microbiol.">
        <title>The Global Catalogue of Microorganisms (GCM) 10K type strain sequencing project: providing services to taxonomists for standard genome sequencing and annotation.</title>
        <authorList>
            <consortium name="The Broad Institute Genomics Platform"/>
            <consortium name="The Broad Institute Genome Sequencing Center for Infectious Disease"/>
            <person name="Wu L."/>
            <person name="Ma J."/>
        </authorList>
    </citation>
    <scope>NUCLEOTIDE SEQUENCE [LARGE SCALE GENOMIC DNA]</scope>
    <source>
        <strain evidence="1 2">WLHS5</strain>
    </source>
</reference>
<dbReference type="Proteomes" id="UP001595898">
    <property type="component" value="Unassembled WGS sequence"/>
</dbReference>
<dbReference type="PANTHER" id="PTHR34796">
    <property type="entry name" value="EXPRESSED PROTEIN"/>
    <property type="match status" value="1"/>
</dbReference>
<name>A0ABD5PL63_9EURY</name>
<proteinExistence type="predicted"/>
<dbReference type="SUPFAM" id="SSF140663">
    <property type="entry name" value="TTHA0068-like"/>
    <property type="match status" value="1"/>
</dbReference>
<comment type="caution">
    <text evidence="1">The sequence shown here is derived from an EMBL/GenBank/DDBJ whole genome shotgun (WGS) entry which is preliminary data.</text>
</comment>
<keyword evidence="2" id="KW-1185">Reference proteome</keyword>
<evidence type="ECO:0000313" key="1">
    <source>
        <dbReference type="EMBL" id="MFC4541213.1"/>
    </source>
</evidence>
<accession>A0ABD5PL63</accession>
<dbReference type="Gene3D" id="1.10.3450.10">
    <property type="entry name" value="TTHA0068-like"/>
    <property type="match status" value="1"/>
</dbReference>
<evidence type="ECO:0000313" key="2">
    <source>
        <dbReference type="Proteomes" id="UP001595898"/>
    </source>
</evidence>
<dbReference type="RefSeq" id="WP_250139351.1">
    <property type="nucleotide sequence ID" value="NZ_JALIQP010000001.1"/>
</dbReference>
<gene>
    <name evidence="1" type="ORF">ACFO5R_04645</name>
</gene>